<feature type="domain" description="DNA helicase Pif1-like 2B" evidence="6">
    <location>
        <begin position="26"/>
        <end position="72"/>
    </location>
</feature>
<evidence type="ECO:0000256" key="4">
    <source>
        <dbReference type="ARBA" id="ARBA00022840"/>
    </source>
</evidence>
<dbReference type="PANTHER" id="PTHR23274:SF53">
    <property type="entry name" value="ATP-DEPENDENT DNA HELICASE"/>
    <property type="match status" value="1"/>
</dbReference>
<evidence type="ECO:0000256" key="3">
    <source>
        <dbReference type="ARBA" id="ARBA00022806"/>
    </source>
</evidence>
<dbReference type="InterPro" id="IPR003840">
    <property type="entry name" value="DNA_helicase_dom"/>
</dbReference>
<dbReference type="PANTHER" id="PTHR23274">
    <property type="entry name" value="DNA HELICASE-RELATED"/>
    <property type="match status" value="1"/>
</dbReference>
<dbReference type="GO" id="GO:0016787">
    <property type="term" value="F:hydrolase activity"/>
    <property type="evidence" value="ECO:0007669"/>
    <property type="project" value="UniProtKB-KW"/>
</dbReference>
<organism evidence="7 8">
    <name type="scientific">Cicer arietinum</name>
    <name type="common">Chickpea</name>
    <name type="synonym">Garbanzo</name>
    <dbReference type="NCBI Taxonomy" id="3827"/>
    <lineage>
        <taxon>Eukaryota</taxon>
        <taxon>Viridiplantae</taxon>
        <taxon>Streptophyta</taxon>
        <taxon>Embryophyta</taxon>
        <taxon>Tracheophyta</taxon>
        <taxon>Spermatophyta</taxon>
        <taxon>Magnoliopsida</taxon>
        <taxon>eudicotyledons</taxon>
        <taxon>Gunneridae</taxon>
        <taxon>Pentapetalae</taxon>
        <taxon>rosids</taxon>
        <taxon>fabids</taxon>
        <taxon>Fabales</taxon>
        <taxon>Fabaceae</taxon>
        <taxon>Papilionoideae</taxon>
        <taxon>50 kb inversion clade</taxon>
        <taxon>NPAAA clade</taxon>
        <taxon>Hologalegina</taxon>
        <taxon>IRL clade</taxon>
        <taxon>Cicereae</taxon>
        <taxon>Cicer</taxon>
    </lineage>
</organism>
<dbReference type="Pfam" id="PF02689">
    <property type="entry name" value="Herpes_Helicase"/>
    <property type="match status" value="1"/>
</dbReference>
<keyword evidence="4" id="KW-0067">ATP-binding</keyword>
<name>A0A1S3E5U6_CICAR</name>
<dbReference type="GO" id="GO:0006260">
    <property type="term" value="P:DNA replication"/>
    <property type="evidence" value="ECO:0007669"/>
    <property type="project" value="TreeGrafter"/>
</dbReference>
<dbReference type="KEGG" id="cam:105852115"/>
<evidence type="ECO:0000256" key="2">
    <source>
        <dbReference type="ARBA" id="ARBA00022801"/>
    </source>
</evidence>
<dbReference type="GeneID" id="105852115"/>
<keyword evidence="2" id="KW-0378">Hydrolase</keyword>
<sequence length="186" mass="21036">MIYLSSDSICKADFNIQDQDLLYPTEFLNALKFSGLPSHILRLKNGEVVMLMRNLNQGVGLCNGTRMKITQLGKWFVEGEVLSGSIIGDKVLIPRISLSPSESNWPFILNRRQYPISLCFAMTINKSQGQSLQHVGLYLPKQVFTHGQLYVAISRVTNRNGLHILSNDDEKPNENKVLNIVYKEIL</sequence>
<dbReference type="GO" id="GO:0005657">
    <property type="term" value="C:replication fork"/>
    <property type="evidence" value="ECO:0007669"/>
    <property type="project" value="TreeGrafter"/>
</dbReference>
<dbReference type="STRING" id="3827.A0A1S3E5U6"/>
<dbReference type="InterPro" id="IPR049163">
    <property type="entry name" value="Pif1-like_2B_dom"/>
</dbReference>
<evidence type="ECO:0000259" key="6">
    <source>
        <dbReference type="Pfam" id="PF21530"/>
    </source>
</evidence>
<dbReference type="GO" id="GO:0005524">
    <property type="term" value="F:ATP binding"/>
    <property type="evidence" value="ECO:0007669"/>
    <property type="project" value="UniProtKB-KW"/>
</dbReference>
<dbReference type="Proteomes" id="UP000087171">
    <property type="component" value="Chromosome Ca5"/>
</dbReference>
<reference evidence="8" key="2">
    <citation type="submission" date="2025-08" db="UniProtKB">
        <authorList>
            <consortium name="RefSeq"/>
        </authorList>
    </citation>
    <scope>IDENTIFICATION</scope>
    <source>
        <tissue evidence="8">Etiolated seedlings</tissue>
    </source>
</reference>
<dbReference type="InterPro" id="IPR027417">
    <property type="entry name" value="P-loop_NTPase"/>
</dbReference>
<protein>
    <submittedName>
        <fullName evidence="8">ATP-dependent DNA helicase PIF1-like</fullName>
    </submittedName>
</protein>
<proteinExistence type="predicted"/>
<dbReference type="GO" id="GO:0004386">
    <property type="term" value="F:helicase activity"/>
    <property type="evidence" value="ECO:0007669"/>
    <property type="project" value="UniProtKB-KW"/>
</dbReference>
<evidence type="ECO:0000256" key="1">
    <source>
        <dbReference type="ARBA" id="ARBA00022741"/>
    </source>
</evidence>
<evidence type="ECO:0000313" key="7">
    <source>
        <dbReference type="Proteomes" id="UP000087171"/>
    </source>
</evidence>
<keyword evidence="1" id="KW-0547">Nucleotide-binding</keyword>
<evidence type="ECO:0000313" key="8">
    <source>
        <dbReference type="RefSeq" id="XP_012571182.1"/>
    </source>
</evidence>
<gene>
    <name evidence="8" type="primary">LOC105852115</name>
</gene>
<feature type="domain" description="DNA replication helicase" evidence="5">
    <location>
        <begin position="112"/>
        <end position="171"/>
    </location>
</feature>
<dbReference type="Gene3D" id="3.40.50.300">
    <property type="entry name" value="P-loop containing nucleotide triphosphate hydrolases"/>
    <property type="match status" value="1"/>
</dbReference>
<keyword evidence="3" id="KW-0347">Helicase</keyword>
<dbReference type="OrthoDB" id="1930718at2759"/>
<dbReference type="AlphaFoldDB" id="A0A1S3E5U6"/>
<dbReference type="RefSeq" id="XP_012571182.1">
    <property type="nucleotide sequence ID" value="XM_012715728.1"/>
</dbReference>
<dbReference type="Pfam" id="PF21530">
    <property type="entry name" value="Pif1_2B_dom"/>
    <property type="match status" value="1"/>
</dbReference>
<reference evidence="7" key="1">
    <citation type="journal article" date="2013" name="Nat. Biotechnol.">
        <title>Draft genome sequence of chickpea (Cicer arietinum) provides a resource for trait improvement.</title>
        <authorList>
            <person name="Varshney R.K."/>
            <person name="Song C."/>
            <person name="Saxena R.K."/>
            <person name="Azam S."/>
            <person name="Yu S."/>
            <person name="Sharpe A.G."/>
            <person name="Cannon S."/>
            <person name="Baek J."/>
            <person name="Rosen B.D."/>
            <person name="Tar'an B."/>
            <person name="Millan T."/>
            <person name="Zhang X."/>
            <person name="Ramsay L.D."/>
            <person name="Iwata A."/>
            <person name="Wang Y."/>
            <person name="Nelson W."/>
            <person name="Farmer A.D."/>
            <person name="Gaur P.M."/>
            <person name="Soderlund C."/>
            <person name="Penmetsa R.V."/>
            <person name="Xu C."/>
            <person name="Bharti A.K."/>
            <person name="He W."/>
            <person name="Winter P."/>
            <person name="Zhao S."/>
            <person name="Hane J.K."/>
            <person name="Carrasquilla-Garcia N."/>
            <person name="Condie J.A."/>
            <person name="Upadhyaya H.D."/>
            <person name="Luo M.C."/>
            <person name="Thudi M."/>
            <person name="Gowda C.L."/>
            <person name="Singh N.P."/>
            <person name="Lichtenzveig J."/>
            <person name="Gali K.K."/>
            <person name="Rubio J."/>
            <person name="Nadarajan N."/>
            <person name="Dolezel J."/>
            <person name="Bansal K.C."/>
            <person name="Xu X."/>
            <person name="Edwards D."/>
            <person name="Zhang G."/>
            <person name="Kahl G."/>
            <person name="Gil J."/>
            <person name="Singh K.B."/>
            <person name="Datta S.K."/>
            <person name="Jackson S.A."/>
            <person name="Wang J."/>
            <person name="Cook D.R."/>
        </authorList>
    </citation>
    <scope>NUCLEOTIDE SEQUENCE [LARGE SCALE GENOMIC DNA]</scope>
    <source>
        <strain evidence="7">cv. CDC Frontier</strain>
    </source>
</reference>
<dbReference type="SUPFAM" id="SSF52540">
    <property type="entry name" value="P-loop containing nucleoside triphosphate hydrolases"/>
    <property type="match status" value="1"/>
</dbReference>
<evidence type="ECO:0000259" key="5">
    <source>
        <dbReference type="Pfam" id="PF02689"/>
    </source>
</evidence>
<dbReference type="CDD" id="cd18809">
    <property type="entry name" value="SF1_C_RecD"/>
    <property type="match status" value="1"/>
</dbReference>
<keyword evidence="7" id="KW-1185">Reference proteome</keyword>
<accession>A0A1S3E5U6</accession>